<comment type="subcellular location">
    <subcellularLocation>
        <location evidence="5">Nucleus</location>
    </subcellularLocation>
</comment>
<dbReference type="PANTHER" id="PTHR31500:SF57">
    <property type="entry name" value="AT-HOOK MOTIF NUCLEAR-LOCALIZED PROTEIN 10"/>
    <property type="match status" value="1"/>
</dbReference>
<evidence type="ECO:0000256" key="2">
    <source>
        <dbReference type="ARBA" id="ARBA00023125"/>
    </source>
</evidence>
<feature type="compositionally biased region" description="Polar residues" evidence="6">
    <location>
        <begin position="1"/>
        <end position="12"/>
    </location>
</feature>
<dbReference type="Proteomes" id="UP000327157">
    <property type="component" value="Chromosome 7"/>
</dbReference>
<dbReference type="InterPro" id="IPR039605">
    <property type="entry name" value="AHL"/>
</dbReference>
<evidence type="ECO:0000313" key="8">
    <source>
        <dbReference type="EMBL" id="KAB2595510.1"/>
    </source>
</evidence>
<evidence type="ECO:0000256" key="4">
    <source>
        <dbReference type="ARBA" id="ARBA00023242"/>
    </source>
</evidence>
<dbReference type="Pfam" id="PF03479">
    <property type="entry name" value="PCC"/>
    <property type="match status" value="1"/>
</dbReference>
<dbReference type="CDD" id="cd11378">
    <property type="entry name" value="DUF296"/>
    <property type="match status" value="1"/>
</dbReference>
<dbReference type="Gene3D" id="3.30.1330.80">
    <property type="entry name" value="Hypothetical protein, similar to alpha- acetolactate decarboxylase, domain 2"/>
    <property type="match status" value="1"/>
</dbReference>
<keyword evidence="9" id="KW-1185">Reference proteome</keyword>
<feature type="region of interest" description="Disordered" evidence="6">
    <location>
        <begin position="233"/>
        <end position="356"/>
    </location>
</feature>
<keyword evidence="2 5" id="KW-0238">DNA-binding</keyword>
<comment type="caution">
    <text evidence="8">The sequence shown here is derived from an EMBL/GenBank/DDBJ whole genome shotgun (WGS) entry which is preliminary data.</text>
</comment>
<gene>
    <name evidence="8" type="ORF">D8674_030960</name>
</gene>
<evidence type="ECO:0000256" key="3">
    <source>
        <dbReference type="ARBA" id="ARBA00023163"/>
    </source>
</evidence>
<dbReference type="AlphaFoldDB" id="A0A5N5F2V8"/>
<accession>A0A5N5F2V8</accession>
<evidence type="ECO:0000313" key="9">
    <source>
        <dbReference type="Proteomes" id="UP000327157"/>
    </source>
</evidence>
<name>A0A5N5F2V8_9ROSA</name>
<dbReference type="GO" id="GO:0003680">
    <property type="term" value="F:minor groove of adenine-thymine-rich DNA binding"/>
    <property type="evidence" value="ECO:0007669"/>
    <property type="project" value="UniProtKB-UniRule"/>
</dbReference>
<keyword evidence="4 5" id="KW-0539">Nucleus</keyword>
<dbReference type="SUPFAM" id="SSF117856">
    <property type="entry name" value="AF0104/ALDC/Ptd012-like"/>
    <property type="match status" value="1"/>
</dbReference>
<evidence type="ECO:0000256" key="5">
    <source>
        <dbReference type="RuleBase" id="RU367031"/>
    </source>
</evidence>
<proteinExistence type="predicted"/>
<keyword evidence="1 5" id="KW-0805">Transcription regulation</keyword>
<evidence type="ECO:0000259" key="7">
    <source>
        <dbReference type="PROSITE" id="PS51742"/>
    </source>
</evidence>
<keyword evidence="3 5" id="KW-0804">Transcription</keyword>
<dbReference type="EMBL" id="SMOL01000781">
    <property type="protein sequence ID" value="KAB2595510.1"/>
    <property type="molecule type" value="Genomic_DNA"/>
</dbReference>
<dbReference type="GO" id="GO:0005634">
    <property type="term" value="C:nucleus"/>
    <property type="evidence" value="ECO:0007669"/>
    <property type="project" value="UniProtKB-SubCell"/>
</dbReference>
<evidence type="ECO:0000256" key="6">
    <source>
        <dbReference type="SAM" id="MobiDB-lite"/>
    </source>
</evidence>
<comment type="domain">
    <text evidence="5">The PPC domain mediates interactions between AHL proteins.</text>
</comment>
<organism evidence="8 9">
    <name type="scientific">Pyrus ussuriensis x Pyrus communis</name>
    <dbReference type="NCBI Taxonomy" id="2448454"/>
    <lineage>
        <taxon>Eukaryota</taxon>
        <taxon>Viridiplantae</taxon>
        <taxon>Streptophyta</taxon>
        <taxon>Embryophyta</taxon>
        <taxon>Tracheophyta</taxon>
        <taxon>Spermatophyta</taxon>
        <taxon>Magnoliopsida</taxon>
        <taxon>eudicotyledons</taxon>
        <taxon>Gunneridae</taxon>
        <taxon>Pentapetalae</taxon>
        <taxon>rosids</taxon>
        <taxon>fabids</taxon>
        <taxon>Rosales</taxon>
        <taxon>Rosaceae</taxon>
        <taxon>Amygdaloideae</taxon>
        <taxon>Maleae</taxon>
        <taxon>Pyrus</taxon>
    </lineage>
</organism>
<evidence type="ECO:0000256" key="1">
    <source>
        <dbReference type="ARBA" id="ARBA00023015"/>
    </source>
</evidence>
<sequence length="356" mass="37880">MAAQRPGTSEIPSGSHAFPMTEIPNNQAAGLPAAATARKSTEVASGYQVPNKQAASLGMAPPPPRGGSNVASTSGTKKRGRPRKYGSDGTVPAAKRSYSPRVPTSSLAPSEHNQDKTPTSEPIGTNWTYVITYLSAAQQRRRGIVIMSANGMLKKVAVIDPAHDAGVIRREGQFKIIQMSGTFMIHDKEGTRRGAMTVHLADSDGRVLLGAVGGALIAATPVQVFIGSFTAGPQKITPKAEKPDQEPNVEEPGAEPNVKTPEPEPNVETPRPEPNVETLGLEPNIGTPLPEPNVGPDVEMPRPEPNVGVAPFDGNQLFYPPNPNFGYSLPPQGEDSGQWWNNPFDSLDDLNFSDFQ</sequence>
<protein>
    <recommendedName>
        <fullName evidence="5">AT-hook motif nuclear-localized protein</fullName>
    </recommendedName>
</protein>
<reference evidence="8 9" key="3">
    <citation type="submission" date="2019-11" db="EMBL/GenBank/DDBJ databases">
        <title>A de novo genome assembly of a pear dwarfing rootstock.</title>
        <authorList>
            <person name="Wang F."/>
            <person name="Wang J."/>
            <person name="Li S."/>
            <person name="Zhang Y."/>
            <person name="Fang M."/>
            <person name="Ma L."/>
            <person name="Zhao Y."/>
            <person name="Jiang S."/>
        </authorList>
    </citation>
    <scope>NUCLEOTIDE SEQUENCE [LARGE SCALE GENOMIC DNA]</scope>
    <source>
        <strain evidence="8">S2</strain>
        <tissue evidence="8">Leaf</tissue>
    </source>
</reference>
<feature type="region of interest" description="Disordered" evidence="6">
    <location>
        <begin position="1"/>
        <end position="122"/>
    </location>
</feature>
<reference evidence="9" key="2">
    <citation type="submission" date="2019-10" db="EMBL/GenBank/DDBJ databases">
        <title>A de novo genome assembly of a pear dwarfing rootstock.</title>
        <authorList>
            <person name="Wang F."/>
            <person name="Wang J."/>
            <person name="Li S."/>
            <person name="Zhang Y."/>
            <person name="Fang M."/>
            <person name="Ma L."/>
            <person name="Zhao Y."/>
            <person name="Jiang S."/>
        </authorList>
    </citation>
    <scope>NUCLEOTIDE SEQUENCE [LARGE SCALE GENOMIC DNA]</scope>
</reference>
<reference evidence="8 9" key="1">
    <citation type="submission" date="2019-09" db="EMBL/GenBank/DDBJ databases">
        <authorList>
            <person name="Ou C."/>
        </authorList>
    </citation>
    <scope>NUCLEOTIDE SEQUENCE [LARGE SCALE GENOMIC DNA]</scope>
    <source>
        <strain evidence="8">S2</strain>
        <tissue evidence="8">Leaf</tissue>
    </source>
</reference>
<dbReference type="PANTHER" id="PTHR31500">
    <property type="entry name" value="AT-HOOK MOTIF NUCLEAR-LOCALIZED PROTEIN 9"/>
    <property type="match status" value="1"/>
</dbReference>
<dbReference type="InterPro" id="IPR005175">
    <property type="entry name" value="PPC_dom"/>
</dbReference>
<dbReference type="PROSITE" id="PS51742">
    <property type="entry name" value="PPC"/>
    <property type="match status" value="1"/>
</dbReference>
<comment type="function">
    <text evidence="5">Transcription factor that specifically binds AT-rich DNA sequences related to the nuclear matrix attachment regions (MARs).</text>
</comment>
<feature type="domain" description="PPC" evidence="7">
    <location>
        <begin position="113"/>
        <end position="250"/>
    </location>
</feature>